<dbReference type="GO" id="GO:0005737">
    <property type="term" value="C:cytoplasm"/>
    <property type="evidence" value="ECO:0007669"/>
    <property type="project" value="UniProtKB-SubCell"/>
</dbReference>
<comment type="subcellular location">
    <subcellularLocation>
        <location evidence="2">Cytoplasm</location>
    </subcellularLocation>
    <subcellularLocation>
        <location evidence="1">Nucleus</location>
    </subcellularLocation>
</comment>
<dbReference type="InterPro" id="IPR034082">
    <property type="entry name" value="R3H_G-patch"/>
</dbReference>
<keyword evidence="6" id="KW-0507">mRNA processing</keyword>
<dbReference type="SUPFAM" id="SSF82708">
    <property type="entry name" value="R3H domain"/>
    <property type="match status" value="1"/>
</dbReference>
<feature type="compositionally biased region" description="Polar residues" evidence="10">
    <location>
        <begin position="271"/>
        <end position="285"/>
    </location>
</feature>
<dbReference type="PROSITE" id="PS50174">
    <property type="entry name" value="G_PATCH"/>
    <property type="match status" value="1"/>
</dbReference>
<dbReference type="InterPro" id="IPR051189">
    <property type="entry name" value="Splicing_assoc_domain"/>
</dbReference>
<evidence type="ECO:0000313" key="12">
    <source>
        <dbReference type="EMBL" id="WPK26389.1"/>
    </source>
</evidence>
<comment type="similarity">
    <text evidence="3">Belongs to the SQS1 family.</text>
</comment>
<feature type="compositionally biased region" description="Basic and acidic residues" evidence="10">
    <location>
        <begin position="48"/>
        <end position="58"/>
    </location>
</feature>
<keyword evidence="9" id="KW-0175">Coiled coil</keyword>
<evidence type="ECO:0000256" key="6">
    <source>
        <dbReference type="ARBA" id="ARBA00022664"/>
    </source>
</evidence>
<evidence type="ECO:0000256" key="3">
    <source>
        <dbReference type="ARBA" id="ARBA00010306"/>
    </source>
</evidence>
<dbReference type="GO" id="GO:0003676">
    <property type="term" value="F:nucleic acid binding"/>
    <property type="evidence" value="ECO:0007669"/>
    <property type="project" value="InterPro"/>
</dbReference>
<feature type="region of interest" description="Disordered" evidence="10">
    <location>
        <begin position="263"/>
        <end position="317"/>
    </location>
</feature>
<evidence type="ECO:0000256" key="1">
    <source>
        <dbReference type="ARBA" id="ARBA00004123"/>
    </source>
</evidence>
<dbReference type="InterPro" id="IPR000467">
    <property type="entry name" value="G_patch_dom"/>
</dbReference>
<proteinExistence type="inferred from homology"/>
<evidence type="ECO:0000256" key="8">
    <source>
        <dbReference type="ARBA" id="ARBA00023242"/>
    </source>
</evidence>
<dbReference type="KEGG" id="asau:88174805"/>
<name>A0AAX4HDJ0_9ASCO</name>
<feature type="compositionally biased region" description="Acidic residues" evidence="10">
    <location>
        <begin position="452"/>
        <end position="471"/>
    </location>
</feature>
<evidence type="ECO:0000256" key="5">
    <source>
        <dbReference type="ARBA" id="ARBA00022490"/>
    </source>
</evidence>
<evidence type="ECO:0000256" key="2">
    <source>
        <dbReference type="ARBA" id="ARBA00004496"/>
    </source>
</evidence>
<dbReference type="SMART" id="SM00443">
    <property type="entry name" value="G_patch"/>
    <property type="match status" value="1"/>
</dbReference>
<dbReference type="GO" id="GO:0008380">
    <property type="term" value="P:RNA splicing"/>
    <property type="evidence" value="ECO:0007669"/>
    <property type="project" value="UniProtKB-KW"/>
</dbReference>
<evidence type="ECO:0000256" key="4">
    <source>
        <dbReference type="ARBA" id="ARBA00018964"/>
    </source>
</evidence>
<keyword evidence="13" id="KW-1185">Reference proteome</keyword>
<evidence type="ECO:0000256" key="10">
    <source>
        <dbReference type="SAM" id="MobiDB-lite"/>
    </source>
</evidence>
<accession>A0AAX4HDJ0</accession>
<feature type="compositionally biased region" description="Acidic residues" evidence="10">
    <location>
        <begin position="292"/>
        <end position="316"/>
    </location>
</feature>
<feature type="region of interest" description="Disordered" evidence="10">
    <location>
        <begin position="340"/>
        <end position="429"/>
    </location>
</feature>
<dbReference type="RefSeq" id="XP_062878770.1">
    <property type="nucleotide sequence ID" value="XM_063022700.1"/>
</dbReference>
<dbReference type="CDD" id="cd02646">
    <property type="entry name" value="R3H_G-patch"/>
    <property type="match status" value="1"/>
</dbReference>
<feature type="coiled-coil region" evidence="9">
    <location>
        <begin position="591"/>
        <end position="618"/>
    </location>
</feature>
<feature type="compositionally biased region" description="Basic residues" evidence="10">
    <location>
        <begin position="37"/>
        <end position="47"/>
    </location>
</feature>
<keyword evidence="8" id="KW-0539">Nucleus</keyword>
<reference evidence="12 13" key="1">
    <citation type="submission" date="2023-10" db="EMBL/GenBank/DDBJ databases">
        <title>Draft Genome Sequence of Candida saopaulonensis from a very Premature Infant with Sepsis.</title>
        <authorList>
            <person name="Ning Y."/>
            <person name="Dai R."/>
            <person name="Xiao M."/>
            <person name="Xu Y."/>
            <person name="Yan Q."/>
            <person name="Zhang L."/>
        </authorList>
    </citation>
    <scope>NUCLEOTIDE SEQUENCE [LARGE SCALE GENOMIC DNA]</scope>
    <source>
        <strain evidence="12 13">19XY460</strain>
    </source>
</reference>
<gene>
    <name evidence="12" type="ORF">PUMCH_003742</name>
</gene>
<dbReference type="PANTHER" id="PTHR14195">
    <property type="entry name" value="G PATCH DOMAIN CONTAINING PROTEIN 2"/>
    <property type="match status" value="1"/>
</dbReference>
<feature type="domain" description="G-patch" evidence="11">
    <location>
        <begin position="755"/>
        <end position="798"/>
    </location>
</feature>
<evidence type="ECO:0000256" key="7">
    <source>
        <dbReference type="ARBA" id="ARBA00023187"/>
    </source>
</evidence>
<dbReference type="AlphaFoldDB" id="A0AAX4HDJ0"/>
<evidence type="ECO:0000313" key="13">
    <source>
        <dbReference type="Proteomes" id="UP001338582"/>
    </source>
</evidence>
<evidence type="ECO:0000259" key="11">
    <source>
        <dbReference type="PROSITE" id="PS50174"/>
    </source>
</evidence>
<dbReference type="InterPro" id="IPR036867">
    <property type="entry name" value="R3H_dom_sf"/>
</dbReference>
<evidence type="ECO:0000256" key="9">
    <source>
        <dbReference type="SAM" id="Coils"/>
    </source>
</evidence>
<feature type="region of interest" description="Disordered" evidence="10">
    <location>
        <begin position="450"/>
        <end position="483"/>
    </location>
</feature>
<dbReference type="Pfam" id="PF01585">
    <property type="entry name" value="G-patch"/>
    <property type="match status" value="1"/>
</dbReference>
<feature type="compositionally biased region" description="Basic residues" evidence="10">
    <location>
        <begin position="1"/>
        <end position="10"/>
    </location>
</feature>
<dbReference type="Proteomes" id="UP001338582">
    <property type="component" value="Chromosome 4"/>
</dbReference>
<feature type="region of interest" description="Disordered" evidence="10">
    <location>
        <begin position="1"/>
        <end position="59"/>
    </location>
</feature>
<keyword evidence="5" id="KW-0963">Cytoplasm</keyword>
<dbReference type="GeneID" id="88174805"/>
<sequence length="798" mass="89011">MPPKRGRGGRGGRGGGRGGRGRGGGRAGSTSTFKLSKSAKRRSKKRGHSELPTDRDMPELMDLGMDTYHREFAADKPLMKTLSQRPNRSMMKEARYTDKHMEQTMSLTLRNRPVEFVLAELKYDPSRDLIERLRQAKESPKQTVLPEKSTEEVPENIDVTSETVAEAFVVTDDAMVDSADDINQNTCATELDLNPPITNKLDSLIAREVQDDIIGELLQERDALLEKPITLMISNNAADDEKLTAIVEELTATVEELTARDEELAAPDDSLAQNELISEVQSSKDTNIDKEDSSDDDATGEMEFADSNEEDSDDGSEILFSIDQDGDIAAVEEFSVSKPNTAALLQSEHQNRSRKERRSSSQTSEDGYLTIGKVILKTSRGDNGSPFVELPSLKSNKSNRSGFVSLKDTRAKENDPFAPKTAAKDHFAHSVDSDVEAAFDDYMTQLMLANGEDSDDSGSESDNNFDAEDSDGSTSDYGVHDDDDEATFDKLRAQYDYSTLDVSDQSSIDEFDIDQVMDMSLDTDDLDELNSEEEGLQDILAFAKQHKRLADLDLGTNVAPQKVGKGRKQRLELGSDLEVELRESLMEQFQYQKQSRRLKKLRKKEKKLQEAVDNLVLKDKYEYSLHIKEIKEEFEMFLHDASRETLSFPPLDGHGNKTLNKLANNYNMKCIKSGGNGTSFYMKIAKTKKTFRYVPDYQLIGYILKQRPVFRRIDVKPRTREEIAESEDSSRRGPKSNAYVREGDIVGGLAPEIAQNNIGRKMLEMLGWSKGEGLGALGNKGISTPVLATVKKSKSGLK</sequence>
<dbReference type="GO" id="GO:0006397">
    <property type="term" value="P:mRNA processing"/>
    <property type="evidence" value="ECO:0007669"/>
    <property type="project" value="UniProtKB-KW"/>
</dbReference>
<dbReference type="GO" id="GO:0005634">
    <property type="term" value="C:nucleus"/>
    <property type="evidence" value="ECO:0007669"/>
    <property type="project" value="UniProtKB-SubCell"/>
</dbReference>
<protein>
    <recommendedName>
        <fullName evidence="4">Protein SQS1</fullName>
    </recommendedName>
</protein>
<feature type="compositionally biased region" description="Gly residues" evidence="10">
    <location>
        <begin position="11"/>
        <end position="27"/>
    </location>
</feature>
<dbReference type="EMBL" id="CP138897">
    <property type="protein sequence ID" value="WPK26389.1"/>
    <property type="molecule type" value="Genomic_DNA"/>
</dbReference>
<feature type="compositionally biased region" description="Polar residues" evidence="10">
    <location>
        <begin position="393"/>
        <end position="402"/>
    </location>
</feature>
<keyword evidence="7" id="KW-0508">mRNA splicing</keyword>
<organism evidence="12 13">
    <name type="scientific">Australozyma saopauloensis</name>
    <dbReference type="NCBI Taxonomy" id="291208"/>
    <lineage>
        <taxon>Eukaryota</taxon>
        <taxon>Fungi</taxon>
        <taxon>Dikarya</taxon>
        <taxon>Ascomycota</taxon>
        <taxon>Saccharomycotina</taxon>
        <taxon>Pichiomycetes</taxon>
        <taxon>Metschnikowiaceae</taxon>
        <taxon>Australozyma</taxon>
    </lineage>
</organism>